<dbReference type="Pfam" id="PF02777">
    <property type="entry name" value="Sod_Fe_C"/>
    <property type="match status" value="1"/>
</dbReference>
<feature type="binding site" evidence="7">
    <location>
        <position position="160"/>
    </location>
    <ligand>
        <name>Mn(2+)</name>
        <dbReference type="ChEBI" id="CHEBI:29035"/>
    </ligand>
</feature>
<dbReference type="GO" id="GO:0046872">
    <property type="term" value="F:metal ion binding"/>
    <property type="evidence" value="ECO:0007669"/>
    <property type="project" value="UniProtKB-KW"/>
</dbReference>
<evidence type="ECO:0000256" key="1">
    <source>
        <dbReference type="ARBA" id="ARBA00008714"/>
    </source>
</evidence>
<dbReference type="EC" id="1.15.1.1" evidence="3 8"/>
<feature type="domain" description="Manganese/iron superoxide dismutase N-terminal" evidence="9">
    <location>
        <begin position="2"/>
        <end position="82"/>
    </location>
</feature>
<dbReference type="Proteomes" id="UP000593910">
    <property type="component" value="Chromosome"/>
</dbReference>
<evidence type="ECO:0000256" key="2">
    <source>
        <dbReference type="ARBA" id="ARBA00011738"/>
    </source>
</evidence>
<reference evidence="11 12" key="1">
    <citation type="submission" date="2019-06" db="EMBL/GenBank/DDBJ databases">
        <title>Sulfurimonas gotlandica sp. nov., a chemoautotrophic and psychrotolerant epsilonproteobacterium isolated from a pelagic redoxcline, and an emended description of the genus Sulfurimonas.</title>
        <authorList>
            <person name="Wang S."/>
            <person name="Jiang L."/>
            <person name="Shao Z."/>
        </authorList>
    </citation>
    <scope>NUCLEOTIDE SEQUENCE [LARGE SCALE GENOMIC DNA]</scope>
    <source>
        <strain evidence="11 12">B2</strain>
    </source>
</reference>
<comment type="catalytic activity">
    <reaction evidence="8">
        <text>2 superoxide + 2 H(+) = H2O2 + O2</text>
        <dbReference type="Rhea" id="RHEA:20696"/>
        <dbReference type="ChEBI" id="CHEBI:15378"/>
        <dbReference type="ChEBI" id="CHEBI:15379"/>
        <dbReference type="ChEBI" id="CHEBI:16240"/>
        <dbReference type="ChEBI" id="CHEBI:18421"/>
        <dbReference type="EC" id="1.15.1.1"/>
    </reaction>
</comment>
<dbReference type="GO" id="GO:0004784">
    <property type="term" value="F:superoxide dismutase activity"/>
    <property type="evidence" value="ECO:0007669"/>
    <property type="project" value="UniProtKB-EC"/>
</dbReference>
<dbReference type="Gene3D" id="1.10.287.990">
    <property type="entry name" value="Fe,Mn superoxide dismutase (SOD) domain"/>
    <property type="match status" value="1"/>
</dbReference>
<evidence type="ECO:0000259" key="9">
    <source>
        <dbReference type="Pfam" id="PF00081"/>
    </source>
</evidence>
<comment type="function">
    <text evidence="8">Destroys radicals which are normally produced within the cells and which are toxic to biological systems.</text>
</comment>
<protein>
    <recommendedName>
        <fullName evidence="3 8">Superoxide dismutase</fullName>
        <ecNumber evidence="3 8">1.15.1.1</ecNumber>
    </recommendedName>
</protein>
<dbReference type="InterPro" id="IPR019833">
    <property type="entry name" value="Mn/Fe_SOD_BS"/>
</dbReference>
<feature type="binding site" evidence="7">
    <location>
        <position position="156"/>
    </location>
    <ligand>
        <name>Mn(2+)</name>
        <dbReference type="ChEBI" id="CHEBI:29035"/>
    </ligand>
</feature>
<dbReference type="PANTHER" id="PTHR42769:SF3">
    <property type="entry name" value="SUPEROXIDE DISMUTASE [FE] 2, CHLOROPLASTIC"/>
    <property type="match status" value="1"/>
</dbReference>
<dbReference type="PROSITE" id="PS00088">
    <property type="entry name" value="SOD_MN"/>
    <property type="match status" value="1"/>
</dbReference>
<keyword evidence="4 7" id="KW-0479">Metal-binding</keyword>
<proteinExistence type="inferred from homology"/>
<dbReference type="InterPro" id="IPR019831">
    <property type="entry name" value="Mn/Fe_SOD_N"/>
</dbReference>
<dbReference type="KEGG" id="smax:FJR03_03490"/>
<organism evidence="11 12">
    <name type="scientific">Sulfurimonas marina</name>
    <dbReference type="NCBI Taxonomy" id="2590551"/>
    <lineage>
        <taxon>Bacteria</taxon>
        <taxon>Pseudomonadati</taxon>
        <taxon>Campylobacterota</taxon>
        <taxon>Epsilonproteobacteria</taxon>
        <taxon>Campylobacterales</taxon>
        <taxon>Sulfurimonadaceae</taxon>
        <taxon>Sulfurimonas</taxon>
    </lineage>
</organism>
<comment type="similarity">
    <text evidence="1 8">Belongs to the iron/manganese superoxide dismutase family.</text>
</comment>
<dbReference type="RefSeq" id="WP_193114272.1">
    <property type="nucleotide sequence ID" value="NZ_CP041165.1"/>
</dbReference>
<feature type="domain" description="Manganese/iron superoxide dismutase C-terminal" evidence="10">
    <location>
        <begin position="89"/>
        <end position="188"/>
    </location>
</feature>
<evidence type="ECO:0000256" key="3">
    <source>
        <dbReference type="ARBA" id="ARBA00012682"/>
    </source>
</evidence>
<dbReference type="EMBL" id="CP041165">
    <property type="protein sequence ID" value="QOP40850.1"/>
    <property type="molecule type" value="Genomic_DNA"/>
</dbReference>
<evidence type="ECO:0000256" key="8">
    <source>
        <dbReference type="RuleBase" id="RU000414"/>
    </source>
</evidence>
<evidence type="ECO:0000256" key="4">
    <source>
        <dbReference type="ARBA" id="ARBA00022723"/>
    </source>
</evidence>
<keyword evidence="5 8" id="KW-0560">Oxidoreductase</keyword>
<dbReference type="InterPro" id="IPR001189">
    <property type="entry name" value="Mn/Fe_SOD"/>
</dbReference>
<dbReference type="SUPFAM" id="SSF46609">
    <property type="entry name" value="Fe,Mn superoxide dismutase (SOD), N-terminal domain"/>
    <property type="match status" value="1"/>
</dbReference>
<keyword evidence="12" id="KW-1185">Reference proteome</keyword>
<evidence type="ECO:0000256" key="5">
    <source>
        <dbReference type="ARBA" id="ARBA00023002"/>
    </source>
</evidence>
<name>A0A7M1ATX4_9BACT</name>
<dbReference type="SUPFAM" id="SSF54719">
    <property type="entry name" value="Fe,Mn superoxide dismutase (SOD), C-terminal domain"/>
    <property type="match status" value="1"/>
</dbReference>
<evidence type="ECO:0000259" key="10">
    <source>
        <dbReference type="Pfam" id="PF02777"/>
    </source>
</evidence>
<dbReference type="AlphaFoldDB" id="A0A7M1ATX4"/>
<feature type="binding site" evidence="7">
    <location>
        <position position="74"/>
    </location>
    <ligand>
        <name>Mn(2+)</name>
        <dbReference type="ChEBI" id="CHEBI:29035"/>
    </ligand>
</feature>
<dbReference type="FunFam" id="1.10.287.990:FF:000002">
    <property type="entry name" value="Superoxide dismutase"/>
    <property type="match status" value="1"/>
</dbReference>
<dbReference type="InterPro" id="IPR036324">
    <property type="entry name" value="Mn/Fe_SOD_N_sf"/>
</dbReference>
<dbReference type="PANTHER" id="PTHR42769">
    <property type="entry name" value="SUPEROXIDE DISMUTASE"/>
    <property type="match status" value="1"/>
</dbReference>
<sequence length="228" mass="26221">MKHSLPALPYKSDALEPFLSEQTLLFHHKKHHAGYVNKLNSLIEGTEYETMSLEHIILQSEGAVFNNAAQIFNHNFYWNCLSPVKTTPSDPLAKKISDVFGSMQKFKEEFLNAAVGNFGSGWTWLIMDQHEHLRIVNTSNANTPIVHSQTPLLTCDVWEHAYYLDYKNERLKYLEGFWEHINWDNVSKVYADKEHLNVIGLAGVVNNDPDDPMSDYLDELQHQEETSS</sequence>
<dbReference type="PRINTS" id="PR01703">
    <property type="entry name" value="MNSODISMTASE"/>
</dbReference>
<evidence type="ECO:0000256" key="6">
    <source>
        <dbReference type="ARBA" id="ARBA00023004"/>
    </source>
</evidence>
<dbReference type="PIRSF" id="PIRSF000349">
    <property type="entry name" value="SODismutase"/>
    <property type="match status" value="1"/>
</dbReference>
<dbReference type="Pfam" id="PF00081">
    <property type="entry name" value="Sod_Fe_N"/>
    <property type="match status" value="1"/>
</dbReference>
<dbReference type="FunFam" id="3.55.40.20:FF:000004">
    <property type="entry name" value="Superoxide dismutase [Fe]"/>
    <property type="match status" value="1"/>
</dbReference>
<evidence type="ECO:0000313" key="12">
    <source>
        <dbReference type="Proteomes" id="UP000593910"/>
    </source>
</evidence>
<dbReference type="Gene3D" id="3.55.40.20">
    <property type="entry name" value="Iron/manganese superoxide dismutase, C-terminal domain"/>
    <property type="match status" value="1"/>
</dbReference>
<keyword evidence="6" id="KW-0408">Iron</keyword>
<evidence type="ECO:0000256" key="7">
    <source>
        <dbReference type="PIRSR" id="PIRSR000349-1"/>
    </source>
</evidence>
<comment type="subunit">
    <text evidence="2">Homodimer.</text>
</comment>
<feature type="binding site" evidence="7">
    <location>
        <position position="27"/>
    </location>
    <ligand>
        <name>Mn(2+)</name>
        <dbReference type="ChEBI" id="CHEBI:29035"/>
    </ligand>
</feature>
<evidence type="ECO:0000313" key="11">
    <source>
        <dbReference type="EMBL" id="QOP40850.1"/>
    </source>
</evidence>
<gene>
    <name evidence="11" type="ORF">FJR03_03490</name>
</gene>
<dbReference type="InterPro" id="IPR036314">
    <property type="entry name" value="SOD_C_sf"/>
</dbReference>
<accession>A0A7M1ATX4</accession>
<dbReference type="InterPro" id="IPR019832">
    <property type="entry name" value="Mn/Fe_SOD_C"/>
</dbReference>